<gene>
    <name evidence="10" type="ORF">FNF27_02241</name>
    <name evidence="8" type="ORF">FNF28_06362</name>
    <name evidence="7" type="ORF">FNF29_02389</name>
    <name evidence="9" type="ORF">FNF31_00521</name>
</gene>
<evidence type="ECO:0000313" key="11">
    <source>
        <dbReference type="Proteomes" id="UP000322899"/>
    </source>
</evidence>
<dbReference type="OrthoDB" id="1773at2759"/>
<evidence type="ECO:0000313" key="10">
    <source>
        <dbReference type="EMBL" id="KAA0176184.1"/>
    </source>
</evidence>
<dbReference type="PIRSF" id="PIRSF015582">
    <property type="entry name" value="Cit_lyase_B"/>
    <property type="match status" value="1"/>
</dbReference>
<dbReference type="AlphaFoldDB" id="A0A5A8DRG4"/>
<evidence type="ECO:0000313" key="13">
    <source>
        <dbReference type="Proteomes" id="UP000324907"/>
    </source>
</evidence>
<dbReference type="PANTHER" id="PTHR32308:SF10">
    <property type="entry name" value="CITRATE LYASE SUBUNIT BETA"/>
    <property type="match status" value="1"/>
</dbReference>
<keyword evidence="12" id="KW-1185">Reference proteome</keyword>
<dbReference type="InterPro" id="IPR005000">
    <property type="entry name" value="Aldolase/citrate-lyase_domain"/>
</dbReference>
<feature type="binding site" evidence="4">
    <location>
        <position position="87"/>
    </location>
    <ligand>
        <name>substrate</name>
    </ligand>
</feature>
<dbReference type="EMBL" id="VLTO01000009">
    <property type="protein sequence ID" value="KAA0176184.1"/>
    <property type="molecule type" value="Genomic_DNA"/>
</dbReference>
<evidence type="ECO:0000256" key="1">
    <source>
        <dbReference type="ARBA" id="ARBA00001946"/>
    </source>
</evidence>
<feature type="binding site" evidence="5">
    <location>
        <position position="173"/>
    </location>
    <ligand>
        <name>Mg(2+)</name>
        <dbReference type="ChEBI" id="CHEBI:18420"/>
    </ligand>
</feature>
<keyword evidence="3 5" id="KW-0460">Magnesium</keyword>
<evidence type="ECO:0000313" key="9">
    <source>
        <dbReference type="EMBL" id="KAA0168022.1"/>
    </source>
</evidence>
<name>A0A5A8DRG4_CAFRO</name>
<feature type="binding site" evidence="5">
    <location>
        <position position="147"/>
    </location>
    <ligand>
        <name>Mg(2+)</name>
        <dbReference type="ChEBI" id="CHEBI:18420"/>
    </ligand>
</feature>
<sequence length="308" mass="32396">MLRAAHAAKDAGLQSMRSPAGGKLLRSVLFSPGASEKRMAKAASLACDGVILDLEDSVAPDAKVQAREAVGRILASQDFGDKTVVVRVNALNTEWGRRDVAAVVEWGRVDAIAVPKVECAEDVHDIERSMRRAGGGSSSLPIWAFVETAKGIIGAPQIAECEQVTALAVGCNDLTRDLGARFTPDRAPLLYSLSAAVVAARAGGVVCLDGVPAKVWPSEEELAAECAQARDLGFDGKTLIHPGTIAAANAAFCPTDEEVDFATRVVEAASRARESGEGMCIVDGLLIEELHVDHARRLIEVHAAAQRA</sequence>
<dbReference type="Proteomes" id="UP000324907">
    <property type="component" value="Unassembled WGS sequence"/>
</dbReference>
<evidence type="ECO:0000313" key="12">
    <source>
        <dbReference type="Proteomes" id="UP000323011"/>
    </source>
</evidence>
<evidence type="ECO:0000259" key="6">
    <source>
        <dbReference type="Pfam" id="PF03328"/>
    </source>
</evidence>
<feature type="binding site" evidence="4">
    <location>
        <position position="147"/>
    </location>
    <ligand>
        <name>substrate</name>
    </ligand>
</feature>
<comment type="cofactor">
    <cofactor evidence="1">
        <name>Mg(2+)</name>
        <dbReference type="ChEBI" id="CHEBI:18420"/>
    </cofactor>
</comment>
<proteinExistence type="predicted"/>
<dbReference type="PANTHER" id="PTHR32308">
    <property type="entry name" value="LYASE BETA SUBUNIT, PUTATIVE (AFU_ORTHOLOGUE AFUA_4G13030)-RELATED"/>
    <property type="match status" value="1"/>
</dbReference>
<dbReference type="Proteomes" id="UP000322899">
    <property type="component" value="Unassembled WGS sequence"/>
</dbReference>
<comment type="caution">
    <text evidence="9">The sequence shown here is derived from an EMBL/GenBank/DDBJ whole genome shotgun (WGS) entry which is preliminary data.</text>
</comment>
<dbReference type="Pfam" id="PF03328">
    <property type="entry name" value="HpcH_HpaI"/>
    <property type="match status" value="1"/>
</dbReference>
<dbReference type="InterPro" id="IPR040442">
    <property type="entry name" value="Pyrv_kinase-like_dom_sf"/>
</dbReference>
<protein>
    <recommendedName>
        <fullName evidence="6">HpcH/HpaI aldolase/citrate lyase domain-containing protein</fullName>
    </recommendedName>
</protein>
<dbReference type="GO" id="GO:0003824">
    <property type="term" value="F:catalytic activity"/>
    <property type="evidence" value="ECO:0007669"/>
    <property type="project" value="InterPro"/>
</dbReference>
<dbReference type="EMBL" id="VLTL01000157">
    <property type="protein sequence ID" value="KAA0158205.1"/>
    <property type="molecule type" value="Genomic_DNA"/>
</dbReference>
<keyword evidence="2 5" id="KW-0479">Metal-binding</keyword>
<dbReference type="Proteomes" id="UP000325113">
    <property type="component" value="Unassembled WGS sequence"/>
</dbReference>
<dbReference type="InterPro" id="IPR011206">
    <property type="entry name" value="Citrate_lyase_beta/mcl1/mcl2"/>
</dbReference>
<evidence type="ECO:0000313" key="7">
    <source>
        <dbReference type="EMBL" id="KAA0154512.1"/>
    </source>
</evidence>
<evidence type="ECO:0000256" key="2">
    <source>
        <dbReference type="ARBA" id="ARBA00022723"/>
    </source>
</evidence>
<dbReference type="GO" id="GO:0006107">
    <property type="term" value="P:oxaloacetate metabolic process"/>
    <property type="evidence" value="ECO:0007669"/>
    <property type="project" value="TreeGrafter"/>
</dbReference>
<organism evidence="9 14">
    <name type="scientific">Cafeteria roenbergensis</name>
    <name type="common">Marine flagellate</name>
    <dbReference type="NCBI Taxonomy" id="33653"/>
    <lineage>
        <taxon>Eukaryota</taxon>
        <taxon>Sar</taxon>
        <taxon>Stramenopiles</taxon>
        <taxon>Bigyra</taxon>
        <taxon>Opalozoa</taxon>
        <taxon>Bicosoecida</taxon>
        <taxon>Cafeteriaceae</taxon>
        <taxon>Cafeteria</taxon>
    </lineage>
</organism>
<dbReference type="EMBL" id="VLTM01000003">
    <property type="protein sequence ID" value="KAA0168022.1"/>
    <property type="molecule type" value="Genomic_DNA"/>
</dbReference>
<dbReference type="Gene3D" id="3.20.20.60">
    <property type="entry name" value="Phosphoenolpyruvate-binding domains"/>
    <property type="match status" value="1"/>
</dbReference>
<evidence type="ECO:0000256" key="4">
    <source>
        <dbReference type="PIRSR" id="PIRSR015582-1"/>
    </source>
</evidence>
<dbReference type="Proteomes" id="UP000323011">
    <property type="component" value="Unassembled WGS sequence"/>
</dbReference>
<evidence type="ECO:0000256" key="5">
    <source>
        <dbReference type="PIRSR" id="PIRSR015582-2"/>
    </source>
</evidence>
<dbReference type="OMA" id="AWLFCPA"/>
<accession>A0A5A8DRG4</accession>
<evidence type="ECO:0000313" key="8">
    <source>
        <dbReference type="EMBL" id="KAA0158205.1"/>
    </source>
</evidence>
<dbReference type="GO" id="GO:0000287">
    <property type="term" value="F:magnesium ion binding"/>
    <property type="evidence" value="ECO:0007669"/>
    <property type="project" value="TreeGrafter"/>
</dbReference>
<evidence type="ECO:0000256" key="3">
    <source>
        <dbReference type="ARBA" id="ARBA00022842"/>
    </source>
</evidence>
<reference evidence="11 12" key="1">
    <citation type="submission" date="2019-07" db="EMBL/GenBank/DDBJ databases">
        <title>Genomes of Cafeteria roenbergensis.</title>
        <authorList>
            <person name="Fischer M.G."/>
            <person name="Hackl T."/>
            <person name="Roman M."/>
        </authorList>
    </citation>
    <scope>NUCLEOTIDE SEQUENCE [LARGE SCALE GENOMIC DNA]</scope>
    <source>
        <strain evidence="7 12">BVI</strain>
        <strain evidence="9 14">Cflag</strain>
        <strain evidence="10 11">E4-10P</strain>
        <strain evidence="8 13">RCC970-E3</strain>
    </source>
</reference>
<dbReference type="InterPro" id="IPR015813">
    <property type="entry name" value="Pyrv/PenolPyrv_kinase-like_dom"/>
</dbReference>
<feature type="domain" description="HpcH/HpaI aldolase/citrate lyase" evidence="6">
    <location>
        <begin position="26"/>
        <end position="242"/>
    </location>
</feature>
<evidence type="ECO:0000313" key="14">
    <source>
        <dbReference type="Proteomes" id="UP000325113"/>
    </source>
</evidence>
<dbReference type="EMBL" id="VLTN01000011">
    <property type="protein sequence ID" value="KAA0154512.1"/>
    <property type="molecule type" value="Genomic_DNA"/>
</dbReference>
<dbReference type="SUPFAM" id="SSF51621">
    <property type="entry name" value="Phosphoenolpyruvate/pyruvate domain"/>
    <property type="match status" value="1"/>
</dbReference>